<dbReference type="OrthoDB" id="5380150at2"/>
<accession>A0A1H4UVT9</accession>
<dbReference type="Gene3D" id="3.60.21.10">
    <property type="match status" value="1"/>
</dbReference>
<gene>
    <name evidence="1" type="ORF">SAMN04489793_3058</name>
</gene>
<dbReference type="SUPFAM" id="SSF56300">
    <property type="entry name" value="Metallo-dependent phosphatases"/>
    <property type="match status" value="1"/>
</dbReference>
<dbReference type="EMBL" id="FNSA01000003">
    <property type="protein sequence ID" value="SEC72929.1"/>
    <property type="molecule type" value="Genomic_DNA"/>
</dbReference>
<dbReference type="RefSeq" id="WP_068740199.1">
    <property type="nucleotide sequence ID" value="NZ_FNSA01000003.1"/>
</dbReference>
<sequence>MIPADPTTVAIAGDWHANVNWAKHAITTAARRGAEAIVQAGDFGMLPGPFVKQYLDELDETLSIHQLHLLWVDGNHEDHASLEAWPVRDGVHPIRERITHLPRGYRWSWSGKTWLALGGAVSVDRAHRSPGLDWWPDEAISDSDVARSISPGPADVMISHDSPAGGRVLDEWLGVNGFRLSEQLQDDCDANRARLRKVVDAVQPRLLVHGHYHWRYRDRIGVTAVEGLDCDGDKVLRNVILVDASSLTVRDII</sequence>
<dbReference type="InterPro" id="IPR029052">
    <property type="entry name" value="Metallo-depent_PP-like"/>
</dbReference>
<dbReference type="STRING" id="57704.SAMN04489793_3058"/>
<evidence type="ECO:0000313" key="2">
    <source>
        <dbReference type="Proteomes" id="UP000182241"/>
    </source>
</evidence>
<keyword evidence="2" id="KW-1185">Reference proteome</keyword>
<dbReference type="AlphaFoldDB" id="A0A1H4UVT9"/>
<name>A0A1H4UVT9_TSUTY</name>
<evidence type="ECO:0000313" key="1">
    <source>
        <dbReference type="EMBL" id="SEC72929.1"/>
    </source>
</evidence>
<proteinExistence type="predicted"/>
<dbReference type="Proteomes" id="UP000182241">
    <property type="component" value="Unassembled WGS sequence"/>
</dbReference>
<organism evidence="1 2">
    <name type="scientific">Tsukamurella tyrosinosolvens</name>
    <dbReference type="NCBI Taxonomy" id="57704"/>
    <lineage>
        <taxon>Bacteria</taxon>
        <taxon>Bacillati</taxon>
        <taxon>Actinomycetota</taxon>
        <taxon>Actinomycetes</taxon>
        <taxon>Mycobacteriales</taxon>
        <taxon>Tsukamurellaceae</taxon>
        <taxon>Tsukamurella</taxon>
    </lineage>
</organism>
<reference evidence="2" key="1">
    <citation type="submission" date="2016-10" db="EMBL/GenBank/DDBJ databases">
        <authorList>
            <person name="Varghese N."/>
            <person name="Submissions S."/>
        </authorList>
    </citation>
    <scope>NUCLEOTIDE SEQUENCE [LARGE SCALE GENOMIC DNA]</scope>
    <source>
        <strain evidence="2">DSM 44234</strain>
    </source>
</reference>
<protein>
    <submittedName>
        <fullName evidence="1">Predicted phosphoesterase</fullName>
    </submittedName>
</protein>